<keyword evidence="2" id="KW-1185">Reference proteome</keyword>
<reference evidence="2" key="1">
    <citation type="journal article" date="2014" name="Genome Announc.">
        <title>Draft genome sequence of the formaldehyde-resistant fungus Byssochlamys spectabilis No. 5 (anamorph Paecilomyces variotii No. 5) (NBRC109023).</title>
        <authorList>
            <person name="Oka T."/>
            <person name="Ekino K."/>
            <person name="Fukuda K."/>
            <person name="Nomura Y."/>
        </authorList>
    </citation>
    <scope>NUCLEOTIDE SEQUENCE [LARGE SCALE GENOMIC DNA]</scope>
    <source>
        <strain evidence="2">No. 5 / NBRC 109023</strain>
    </source>
</reference>
<proteinExistence type="predicted"/>
<dbReference type="InParanoid" id="V5FTF7"/>
<accession>V5FTF7</accession>
<sequence length="177" mass="18352">MVEVVIATTPLEAVALAVVIESEEADGKETGDDSTVEVHVVEVTVEKERTGSTTGDERVTEMLDAPGATGIPVDLETGKVDCTVRLICGEVLAVEEGDAKATSEEDKGRTGTLDDPGITRMLVDLENGEVDCSTGPVCGNPVEGVPEATAEEERMNGMLDDAGITGTLDDFDAGKVG</sequence>
<comment type="caution">
    <text evidence="1">The sequence shown here is derived from an EMBL/GenBank/DDBJ whole genome shotgun (WGS) entry which is preliminary data.</text>
</comment>
<evidence type="ECO:0000313" key="2">
    <source>
        <dbReference type="Proteomes" id="UP000018001"/>
    </source>
</evidence>
<organism evidence="1 2">
    <name type="scientific">Byssochlamys spectabilis (strain No. 5 / NBRC 109023)</name>
    <name type="common">Paecilomyces variotii</name>
    <dbReference type="NCBI Taxonomy" id="1356009"/>
    <lineage>
        <taxon>Eukaryota</taxon>
        <taxon>Fungi</taxon>
        <taxon>Dikarya</taxon>
        <taxon>Ascomycota</taxon>
        <taxon>Pezizomycotina</taxon>
        <taxon>Eurotiomycetes</taxon>
        <taxon>Eurotiomycetidae</taxon>
        <taxon>Eurotiales</taxon>
        <taxon>Thermoascaceae</taxon>
        <taxon>Paecilomyces</taxon>
    </lineage>
</organism>
<dbReference type="Proteomes" id="UP000018001">
    <property type="component" value="Unassembled WGS sequence"/>
</dbReference>
<name>V5FTF7_BYSSN</name>
<evidence type="ECO:0000313" key="1">
    <source>
        <dbReference type="EMBL" id="GAD92971.1"/>
    </source>
</evidence>
<dbReference type="EMBL" id="BAUL01000041">
    <property type="protein sequence ID" value="GAD92971.1"/>
    <property type="molecule type" value="Genomic_DNA"/>
</dbReference>
<dbReference type="AlphaFoldDB" id="V5FTF7"/>
<dbReference type="HOGENOM" id="CLU_1517667_0_0_1"/>
<gene>
    <name evidence="1" type="ORF">PVAR5_1570</name>
</gene>
<protein>
    <submittedName>
        <fullName evidence="1">Uncharacterized protein</fullName>
    </submittedName>
</protein>